<evidence type="ECO:0000256" key="4">
    <source>
        <dbReference type="ARBA" id="ARBA00022692"/>
    </source>
</evidence>
<keyword evidence="11" id="KW-1185">Reference proteome</keyword>
<dbReference type="SUPFAM" id="SSF161098">
    <property type="entry name" value="MetI-like"/>
    <property type="match status" value="1"/>
</dbReference>
<evidence type="ECO:0000256" key="6">
    <source>
        <dbReference type="ARBA" id="ARBA00023136"/>
    </source>
</evidence>
<feature type="domain" description="ABC transmembrane type-1" evidence="9">
    <location>
        <begin position="94"/>
        <end position="282"/>
    </location>
</feature>
<protein>
    <submittedName>
        <fullName evidence="10">ABC transporter permease</fullName>
    </submittedName>
</protein>
<keyword evidence="6 7" id="KW-0472">Membrane</keyword>
<feature type="transmembrane region" description="Helical" evidence="7">
    <location>
        <begin position="204"/>
        <end position="224"/>
    </location>
</feature>
<dbReference type="InterPro" id="IPR050366">
    <property type="entry name" value="BP-dependent_transpt_permease"/>
</dbReference>
<dbReference type="InterPro" id="IPR035906">
    <property type="entry name" value="MetI-like_sf"/>
</dbReference>
<gene>
    <name evidence="10" type="ORF">KG104_13865</name>
</gene>
<evidence type="ECO:0000256" key="1">
    <source>
        <dbReference type="ARBA" id="ARBA00004651"/>
    </source>
</evidence>
<evidence type="ECO:0000256" key="5">
    <source>
        <dbReference type="ARBA" id="ARBA00022989"/>
    </source>
</evidence>
<dbReference type="AlphaFoldDB" id="A0A975S551"/>
<evidence type="ECO:0000256" key="2">
    <source>
        <dbReference type="ARBA" id="ARBA00022448"/>
    </source>
</evidence>
<comment type="similarity">
    <text evidence="7">Belongs to the binding-protein-dependent transport system permease family.</text>
</comment>
<dbReference type="GO" id="GO:0071916">
    <property type="term" value="F:dipeptide transmembrane transporter activity"/>
    <property type="evidence" value="ECO:0007669"/>
    <property type="project" value="TreeGrafter"/>
</dbReference>
<name>A0A975S551_9MICC</name>
<feature type="region of interest" description="Disordered" evidence="8">
    <location>
        <begin position="1"/>
        <end position="24"/>
    </location>
</feature>
<dbReference type="EMBL" id="CP076456">
    <property type="protein sequence ID" value="QWQ35547.1"/>
    <property type="molecule type" value="Genomic_DNA"/>
</dbReference>
<dbReference type="RefSeq" id="WP_104052648.1">
    <property type="nucleotide sequence ID" value="NZ_CP076456.1"/>
</dbReference>
<evidence type="ECO:0000259" key="9">
    <source>
        <dbReference type="PROSITE" id="PS50928"/>
    </source>
</evidence>
<dbReference type="InterPro" id="IPR000515">
    <property type="entry name" value="MetI-like"/>
</dbReference>
<feature type="compositionally biased region" description="Polar residues" evidence="8">
    <location>
        <begin position="1"/>
        <end position="12"/>
    </location>
</feature>
<dbReference type="CDD" id="cd06261">
    <property type="entry name" value="TM_PBP2"/>
    <property type="match status" value="1"/>
</dbReference>
<dbReference type="Pfam" id="PF00528">
    <property type="entry name" value="BPD_transp_1"/>
    <property type="match status" value="1"/>
</dbReference>
<dbReference type="PANTHER" id="PTHR43386:SF1">
    <property type="entry name" value="D,D-DIPEPTIDE TRANSPORT SYSTEM PERMEASE PROTEIN DDPC-RELATED"/>
    <property type="match status" value="1"/>
</dbReference>
<dbReference type="Gene3D" id="1.10.3720.10">
    <property type="entry name" value="MetI-like"/>
    <property type="match status" value="1"/>
</dbReference>
<feature type="transmembrane region" description="Helical" evidence="7">
    <location>
        <begin position="261"/>
        <end position="285"/>
    </location>
</feature>
<proteinExistence type="inferred from homology"/>
<keyword evidence="4 7" id="KW-0812">Transmembrane</keyword>
<reference evidence="10" key="1">
    <citation type="submission" date="2021-06" db="EMBL/GenBank/DDBJ databases">
        <title>Novel species in genus Arthrobacter.</title>
        <authorList>
            <person name="Zhang G."/>
        </authorList>
    </citation>
    <scope>NUCLEOTIDE SEQUENCE</scope>
    <source>
        <strain evidence="10">Zg-ZUI122</strain>
    </source>
</reference>
<dbReference type="GO" id="GO:0005886">
    <property type="term" value="C:plasma membrane"/>
    <property type="evidence" value="ECO:0007669"/>
    <property type="project" value="UniProtKB-SubCell"/>
</dbReference>
<feature type="transmembrane region" description="Helical" evidence="7">
    <location>
        <begin position="154"/>
        <end position="173"/>
    </location>
</feature>
<comment type="subcellular location">
    <subcellularLocation>
        <location evidence="1 7">Cell membrane</location>
        <topology evidence="1 7">Multi-pass membrane protein</topology>
    </subcellularLocation>
</comment>
<organism evidence="10 11">
    <name type="scientific">Arthrobacter sunyaminii</name>
    <dbReference type="NCBI Taxonomy" id="2816859"/>
    <lineage>
        <taxon>Bacteria</taxon>
        <taxon>Bacillati</taxon>
        <taxon>Actinomycetota</taxon>
        <taxon>Actinomycetes</taxon>
        <taxon>Micrococcales</taxon>
        <taxon>Micrococcaceae</taxon>
        <taxon>Arthrobacter</taxon>
    </lineage>
</organism>
<evidence type="ECO:0000256" key="8">
    <source>
        <dbReference type="SAM" id="MobiDB-lite"/>
    </source>
</evidence>
<dbReference type="PROSITE" id="PS50928">
    <property type="entry name" value="ABC_TM1"/>
    <property type="match status" value="1"/>
</dbReference>
<evidence type="ECO:0000313" key="10">
    <source>
        <dbReference type="EMBL" id="QWQ35547.1"/>
    </source>
</evidence>
<dbReference type="Proteomes" id="UP000680588">
    <property type="component" value="Chromosome"/>
</dbReference>
<evidence type="ECO:0000313" key="11">
    <source>
        <dbReference type="Proteomes" id="UP000680588"/>
    </source>
</evidence>
<feature type="transmembrane region" description="Helical" evidence="7">
    <location>
        <begin position="32"/>
        <end position="53"/>
    </location>
</feature>
<keyword evidence="3" id="KW-1003">Cell membrane</keyword>
<feature type="transmembrane region" description="Helical" evidence="7">
    <location>
        <begin position="126"/>
        <end position="148"/>
    </location>
</feature>
<evidence type="ECO:0000256" key="3">
    <source>
        <dbReference type="ARBA" id="ARBA00022475"/>
    </source>
</evidence>
<accession>A0A975S551</accession>
<dbReference type="KEGG" id="asun:KG104_13865"/>
<keyword evidence="2 7" id="KW-0813">Transport</keyword>
<keyword evidence="5 7" id="KW-1133">Transmembrane helix</keyword>
<sequence>MTSTAQLSTFSPEPQRRFDGMRRSLPPRTPKLVIGLGITFAIALFGLIGPLLVTDPMAISNIGLSGPSGEHLLGTTQTGQDVLAQLAHATRGSLIVGVTVGFLAVALSGLVGILGAYLGGRWDESFSLFTNVALVIPGIPLMIVVASYVEQKGLLMIIVVLTLTSWAGGARVLRAQTLSMRNRDYVLAAKVAGEPTWRIILVEILPNLLPVLASQFVFAVIFAILGESSLSFLGLGVSGTFSWGSMLFYAQNAFSLRLGAWWWFIPPGLMIALLGAGLALINFAIDEVINPKLRLATAAKAARKATR</sequence>
<feature type="transmembrane region" description="Helical" evidence="7">
    <location>
        <begin position="94"/>
        <end position="119"/>
    </location>
</feature>
<evidence type="ECO:0000256" key="7">
    <source>
        <dbReference type="RuleBase" id="RU363032"/>
    </source>
</evidence>
<dbReference type="PANTHER" id="PTHR43386">
    <property type="entry name" value="OLIGOPEPTIDE TRANSPORT SYSTEM PERMEASE PROTEIN APPC"/>
    <property type="match status" value="1"/>
</dbReference>